<proteinExistence type="predicted"/>
<dbReference type="Proteomes" id="UP001139369">
    <property type="component" value="Unassembled WGS sequence"/>
</dbReference>
<reference evidence="2" key="1">
    <citation type="submission" date="2022-02" db="EMBL/GenBank/DDBJ databases">
        <title>Polaribacter sp. MSW13, isolated from seawater.</title>
        <authorList>
            <person name="Kristyanto S."/>
            <person name="Jung J."/>
            <person name="Jeon C.O."/>
        </authorList>
    </citation>
    <scope>NUCLEOTIDE SEQUENCE</scope>
    <source>
        <strain evidence="2">MSW13</strain>
    </source>
</reference>
<evidence type="ECO:0000313" key="2">
    <source>
        <dbReference type="EMBL" id="MCI2229580.1"/>
    </source>
</evidence>
<dbReference type="EMBL" id="JAKQYM010000007">
    <property type="protein sequence ID" value="MCI2229580.1"/>
    <property type="molecule type" value="Genomic_DNA"/>
</dbReference>
<dbReference type="RefSeq" id="WP_242178706.1">
    <property type="nucleotide sequence ID" value="NZ_JAKQYM010000007.1"/>
</dbReference>
<keyword evidence="1" id="KW-0472">Membrane</keyword>
<feature type="transmembrane region" description="Helical" evidence="1">
    <location>
        <begin position="135"/>
        <end position="153"/>
    </location>
</feature>
<evidence type="ECO:0000256" key="1">
    <source>
        <dbReference type="SAM" id="Phobius"/>
    </source>
</evidence>
<keyword evidence="3" id="KW-1185">Reference proteome</keyword>
<dbReference type="AlphaFoldDB" id="A0A9X1VNX9"/>
<protein>
    <recommendedName>
        <fullName evidence="4">Lipoprotein</fullName>
    </recommendedName>
</protein>
<sequence length="159" mass="17788">MRKLIIVFVILLFSACKSIDKTVTETKKKEVTYTELITKKSDSTIFIPGDKVDLFIPIENTTIKSNESPKVFTQKKGRATVKVKIDSTGITAASNCDSIAKQLSFYEQKFTEKKIVDTAIKTTKTEKKGYSFLELILYITAVAIVSFVAGYLLKSLKNI</sequence>
<keyword evidence="1" id="KW-0812">Transmembrane</keyword>
<gene>
    <name evidence="2" type="ORF">MC378_10410</name>
</gene>
<comment type="caution">
    <text evidence="2">The sequence shown here is derived from an EMBL/GenBank/DDBJ whole genome shotgun (WGS) entry which is preliminary data.</text>
</comment>
<evidence type="ECO:0000313" key="3">
    <source>
        <dbReference type="Proteomes" id="UP001139369"/>
    </source>
</evidence>
<dbReference type="PROSITE" id="PS51257">
    <property type="entry name" value="PROKAR_LIPOPROTEIN"/>
    <property type="match status" value="1"/>
</dbReference>
<accession>A0A9X1VNX9</accession>
<name>A0A9X1VNX9_9FLAO</name>
<keyword evidence="1" id="KW-1133">Transmembrane helix</keyword>
<organism evidence="2 3">
    <name type="scientific">Polaribacter marinus</name>
    <dbReference type="NCBI Taxonomy" id="2916838"/>
    <lineage>
        <taxon>Bacteria</taxon>
        <taxon>Pseudomonadati</taxon>
        <taxon>Bacteroidota</taxon>
        <taxon>Flavobacteriia</taxon>
        <taxon>Flavobacteriales</taxon>
        <taxon>Flavobacteriaceae</taxon>
    </lineage>
</organism>
<evidence type="ECO:0008006" key="4">
    <source>
        <dbReference type="Google" id="ProtNLM"/>
    </source>
</evidence>